<comment type="caution">
    <text evidence="1">The sequence shown here is derived from an EMBL/GenBank/DDBJ whole genome shotgun (WGS) entry which is preliminary data.</text>
</comment>
<dbReference type="EMBL" id="CATOUU010000077">
    <property type="protein sequence ID" value="CAI9915804.1"/>
    <property type="molecule type" value="Genomic_DNA"/>
</dbReference>
<sequence>MLGWHNNMNDISVNDMFPTRGNITLQNYVLLETQLAVIILDRVLCNPSGVYFNRAFQPHDLFKESRVLLINELLLKHLKHVWNNACLYNLDLVNQQVHTRLQKLSEDQFYLINM</sequence>
<name>A0AA86TDQ0_9EUKA</name>
<protein>
    <submittedName>
        <fullName evidence="2">Hypothetical_protein</fullName>
    </submittedName>
</protein>
<gene>
    <name evidence="1" type="ORF">HINF_LOCUS3449</name>
    <name evidence="2" type="ORF">HINF_LOCUS60337</name>
</gene>
<organism evidence="1">
    <name type="scientific">Hexamita inflata</name>
    <dbReference type="NCBI Taxonomy" id="28002"/>
    <lineage>
        <taxon>Eukaryota</taxon>
        <taxon>Metamonada</taxon>
        <taxon>Diplomonadida</taxon>
        <taxon>Hexamitidae</taxon>
        <taxon>Hexamitinae</taxon>
        <taxon>Hexamita</taxon>
    </lineage>
</organism>
<accession>A0AA86TDQ0</accession>
<dbReference type="EMBL" id="CAXDID020000352">
    <property type="protein sequence ID" value="CAL6081421.1"/>
    <property type="molecule type" value="Genomic_DNA"/>
</dbReference>
<reference evidence="2 3" key="2">
    <citation type="submission" date="2024-07" db="EMBL/GenBank/DDBJ databases">
        <authorList>
            <person name="Akdeniz Z."/>
        </authorList>
    </citation>
    <scope>NUCLEOTIDE SEQUENCE [LARGE SCALE GENOMIC DNA]</scope>
</reference>
<dbReference type="Proteomes" id="UP001642409">
    <property type="component" value="Unassembled WGS sequence"/>
</dbReference>
<evidence type="ECO:0000313" key="2">
    <source>
        <dbReference type="EMBL" id="CAL6081421.1"/>
    </source>
</evidence>
<evidence type="ECO:0000313" key="1">
    <source>
        <dbReference type="EMBL" id="CAI9915804.1"/>
    </source>
</evidence>
<proteinExistence type="predicted"/>
<keyword evidence="3" id="KW-1185">Reference proteome</keyword>
<dbReference type="AlphaFoldDB" id="A0AA86TDQ0"/>
<evidence type="ECO:0000313" key="3">
    <source>
        <dbReference type="Proteomes" id="UP001642409"/>
    </source>
</evidence>
<reference evidence="1" key="1">
    <citation type="submission" date="2023-06" db="EMBL/GenBank/DDBJ databases">
        <authorList>
            <person name="Kurt Z."/>
        </authorList>
    </citation>
    <scope>NUCLEOTIDE SEQUENCE</scope>
</reference>